<evidence type="ECO:0000256" key="4">
    <source>
        <dbReference type="ARBA" id="ARBA00022989"/>
    </source>
</evidence>
<dbReference type="eggNOG" id="COG1563">
    <property type="taxonomic scope" value="Bacteria"/>
</dbReference>
<evidence type="ECO:0000313" key="8">
    <source>
        <dbReference type="EMBL" id="AHC15371.1"/>
    </source>
</evidence>
<keyword evidence="4 6" id="KW-1133">Transmembrane helix</keyword>
<proteinExistence type="predicted"/>
<name>V5WJM6_9SPIO</name>
<keyword evidence="3 6" id="KW-0812">Transmembrane</keyword>
<dbReference type="AlphaFoldDB" id="V5WJM6"/>
<dbReference type="Proteomes" id="UP000018680">
    <property type="component" value="Chromosome"/>
</dbReference>
<feature type="transmembrane region" description="Helical" evidence="6">
    <location>
        <begin position="50"/>
        <end position="68"/>
    </location>
</feature>
<organism evidence="8 9">
    <name type="scientific">Salinispira pacifica</name>
    <dbReference type="NCBI Taxonomy" id="1307761"/>
    <lineage>
        <taxon>Bacteria</taxon>
        <taxon>Pseudomonadati</taxon>
        <taxon>Spirochaetota</taxon>
        <taxon>Spirochaetia</taxon>
        <taxon>Spirochaetales</taxon>
        <taxon>Spirochaetaceae</taxon>
        <taxon>Salinispira</taxon>
    </lineage>
</organism>
<dbReference type="EMBL" id="CP006939">
    <property type="protein sequence ID" value="AHC15371.1"/>
    <property type="molecule type" value="Genomic_DNA"/>
</dbReference>
<evidence type="ECO:0000256" key="2">
    <source>
        <dbReference type="ARBA" id="ARBA00022475"/>
    </source>
</evidence>
<keyword evidence="5 6" id="KW-0472">Membrane</keyword>
<feature type="transmembrane region" description="Helical" evidence="6">
    <location>
        <begin position="26"/>
        <end position="43"/>
    </location>
</feature>
<reference evidence="8 9" key="1">
    <citation type="journal article" date="2015" name="Stand. Genomic Sci.">
        <title>Complete genome sequence and description of Salinispira pacifica gen. nov., sp. nov., a novel spirochaete isolated form a hypersaline microbial mat.</title>
        <authorList>
            <person name="Ben Hania W."/>
            <person name="Joseph M."/>
            <person name="Schumann P."/>
            <person name="Bunk B."/>
            <person name="Fiebig A."/>
            <person name="Sproer C."/>
            <person name="Klenk H.P."/>
            <person name="Fardeau M.L."/>
            <person name="Spring S."/>
        </authorList>
    </citation>
    <scope>NUCLEOTIDE SEQUENCE [LARGE SCALE GENOMIC DNA]</scope>
    <source>
        <strain evidence="8 9">L21-RPul-D2</strain>
    </source>
</reference>
<dbReference type="Pfam" id="PF13244">
    <property type="entry name" value="MbhD"/>
    <property type="match status" value="1"/>
</dbReference>
<dbReference type="HOGENOM" id="CLU_173139_2_0_12"/>
<feature type="domain" description="MrpA C-terminal/MbhD" evidence="7">
    <location>
        <begin position="8"/>
        <end position="73"/>
    </location>
</feature>
<protein>
    <submittedName>
        <fullName evidence="8">Membrane bound hydrogenase, MbhD subunit</fullName>
    </submittedName>
</protein>
<evidence type="ECO:0000256" key="6">
    <source>
        <dbReference type="SAM" id="Phobius"/>
    </source>
</evidence>
<evidence type="ECO:0000313" key="9">
    <source>
        <dbReference type="Proteomes" id="UP000018680"/>
    </source>
</evidence>
<keyword evidence="2" id="KW-1003">Cell membrane</keyword>
<dbReference type="Gene3D" id="1.20.120.1200">
    <property type="entry name" value="NADH-ubiquinone/plastoquinone oxidoreductase chain 6, subunit NuoJ"/>
    <property type="match status" value="1"/>
</dbReference>
<keyword evidence="9" id="KW-1185">Reference proteome</keyword>
<sequence length="78" mass="8300">MIILFLSVIAILSVYTLLSRDLLYGVIALSGISLVSALLFYLLQAPDVAITEAAVGAGVSTVIFVWAIKATQRGDEDE</sequence>
<evidence type="ECO:0000256" key="5">
    <source>
        <dbReference type="ARBA" id="ARBA00023136"/>
    </source>
</evidence>
<dbReference type="OrthoDB" id="7875411at2"/>
<dbReference type="STRING" id="1307761.L21SP2_2000"/>
<dbReference type="KEGG" id="slr:L21SP2_2000"/>
<dbReference type="InterPro" id="IPR025383">
    <property type="entry name" value="MrpA_C/MbhD"/>
</dbReference>
<comment type="subcellular location">
    <subcellularLocation>
        <location evidence="1">Cell membrane</location>
        <topology evidence="1">Multi-pass membrane protein</topology>
    </subcellularLocation>
</comment>
<evidence type="ECO:0000256" key="1">
    <source>
        <dbReference type="ARBA" id="ARBA00004651"/>
    </source>
</evidence>
<evidence type="ECO:0000256" key="3">
    <source>
        <dbReference type="ARBA" id="ARBA00022692"/>
    </source>
</evidence>
<dbReference type="GO" id="GO:0005886">
    <property type="term" value="C:plasma membrane"/>
    <property type="evidence" value="ECO:0007669"/>
    <property type="project" value="UniProtKB-SubCell"/>
</dbReference>
<dbReference type="RefSeq" id="WP_024268288.1">
    <property type="nucleotide sequence ID" value="NC_023035.1"/>
</dbReference>
<gene>
    <name evidence="8" type="ORF">L21SP2_2000</name>
</gene>
<evidence type="ECO:0000259" key="7">
    <source>
        <dbReference type="Pfam" id="PF13244"/>
    </source>
</evidence>
<dbReference type="PATRIC" id="fig|1307761.3.peg.1993"/>
<dbReference type="InterPro" id="IPR042106">
    <property type="entry name" value="Nuo/plastoQ_OxRdtase_6_NuoJ"/>
</dbReference>
<accession>V5WJM6</accession>